<proteinExistence type="predicted"/>
<dbReference type="EMBL" id="HBFM01004668">
    <property type="protein sequence ID" value="CAD8766263.1"/>
    <property type="molecule type" value="Transcribed_RNA"/>
</dbReference>
<sequence>MSQRLVPESNWTDAKANLEEATLASQALYSLISDSVFLDQELYVSATKTYNLQQENKAFRNRIRDLENEVRILISDIRRRDEALSLMTRQREADARRISDIAQELKNRDVVVEAHVKELVIKTEEVEKLQEIVRTYKNGNVNMRNYDSDQGAMDQALRQLHSTDNIDEVETSSSSIDSNRL</sequence>
<dbReference type="PANTHER" id="PTHR36080:SF1">
    <property type="entry name" value="DBJ|BAA96220.1"/>
    <property type="match status" value="1"/>
</dbReference>
<evidence type="ECO:0000313" key="2">
    <source>
        <dbReference type="EMBL" id="CAD8766263.1"/>
    </source>
</evidence>
<dbReference type="PANTHER" id="PTHR36080">
    <property type="entry name" value="DBJ|BAA96220.1"/>
    <property type="match status" value="1"/>
</dbReference>
<organism evidence="2">
    <name type="scientific">Polytomella parva</name>
    <dbReference type="NCBI Taxonomy" id="51329"/>
    <lineage>
        <taxon>Eukaryota</taxon>
        <taxon>Viridiplantae</taxon>
        <taxon>Chlorophyta</taxon>
        <taxon>core chlorophytes</taxon>
        <taxon>Chlorophyceae</taxon>
        <taxon>CS clade</taxon>
        <taxon>Chlamydomonadales</taxon>
        <taxon>Chlamydomonadaceae</taxon>
        <taxon>Polytomella</taxon>
    </lineage>
</organism>
<keyword evidence="1" id="KW-0175">Coiled coil</keyword>
<dbReference type="AlphaFoldDB" id="A0A7S0URM9"/>
<protein>
    <submittedName>
        <fullName evidence="2">Uncharacterized protein</fullName>
    </submittedName>
</protein>
<name>A0A7S0URM9_9CHLO</name>
<gene>
    <name evidence="2" type="ORF">PPAR00522_LOCUS2653</name>
</gene>
<feature type="coiled-coil region" evidence="1">
    <location>
        <begin position="49"/>
        <end position="76"/>
    </location>
</feature>
<reference evidence="2" key="1">
    <citation type="submission" date="2021-01" db="EMBL/GenBank/DDBJ databases">
        <authorList>
            <person name="Corre E."/>
            <person name="Pelletier E."/>
            <person name="Niang G."/>
            <person name="Scheremetjew M."/>
            <person name="Finn R."/>
            <person name="Kale V."/>
            <person name="Holt S."/>
            <person name="Cochrane G."/>
            <person name="Meng A."/>
            <person name="Brown T."/>
            <person name="Cohen L."/>
        </authorList>
    </citation>
    <scope>NUCLEOTIDE SEQUENCE</scope>
    <source>
        <strain evidence="2">SAG 63-3</strain>
    </source>
</reference>
<accession>A0A7S0URM9</accession>
<evidence type="ECO:0000256" key="1">
    <source>
        <dbReference type="SAM" id="Coils"/>
    </source>
</evidence>